<organism evidence="2 3">
    <name type="scientific">Aspergillus oryzae (strain 3.042)</name>
    <name type="common">Yellow koji mold</name>
    <dbReference type="NCBI Taxonomy" id="1160506"/>
    <lineage>
        <taxon>Eukaryota</taxon>
        <taxon>Fungi</taxon>
        <taxon>Dikarya</taxon>
        <taxon>Ascomycota</taxon>
        <taxon>Pezizomycotina</taxon>
        <taxon>Eurotiomycetes</taxon>
        <taxon>Eurotiomycetidae</taxon>
        <taxon>Eurotiales</taxon>
        <taxon>Aspergillaceae</taxon>
        <taxon>Aspergillus</taxon>
        <taxon>Aspergillus subgen. Circumdati</taxon>
    </lineage>
</organism>
<dbReference type="Proteomes" id="UP000002812">
    <property type="component" value="Unassembled WGS sequence"/>
</dbReference>
<comment type="caution">
    <text evidence="2">The sequence shown here is derived from an EMBL/GenBank/DDBJ whole genome shotgun (WGS) entry which is preliminary data.</text>
</comment>
<evidence type="ECO:0000256" key="1">
    <source>
        <dbReference type="SAM" id="MobiDB-lite"/>
    </source>
</evidence>
<feature type="region of interest" description="Disordered" evidence="1">
    <location>
        <begin position="1"/>
        <end position="39"/>
    </location>
</feature>
<feature type="compositionally biased region" description="Acidic residues" evidence="1">
    <location>
        <begin position="21"/>
        <end position="39"/>
    </location>
</feature>
<evidence type="ECO:0000313" key="2">
    <source>
        <dbReference type="EMBL" id="EIT80827.1"/>
    </source>
</evidence>
<sequence>MELPPVSTDRVTYPGNKTDIEDQEQPLEEESQSGDMDPLEDVITSRGLQERAGLQLDQVLKVQQLNEASDFTVTDLDKNVTTNTSQESTDMSTSSKDEMVLCSGQLIYSRRRLAWPGWKHCLRKFC</sequence>
<reference evidence="3" key="2">
    <citation type="submission" date="2012-06" db="EMBL/GenBank/DDBJ databases">
        <title>Comparative genomic analyses of Aspergillus oryzae 3.042 and A. oryzae RIB40 for soy-sauce fermentation.</title>
        <authorList>
            <person name="Zhao G."/>
            <person name="Hou L."/>
            <person name="Wang C."/>
            <person name="Cao X."/>
        </authorList>
    </citation>
    <scope>NUCLEOTIDE SEQUENCE [LARGE SCALE GENOMIC DNA]</scope>
    <source>
        <strain evidence="3">3.042</strain>
    </source>
</reference>
<evidence type="ECO:0000313" key="3">
    <source>
        <dbReference type="Proteomes" id="UP000002812"/>
    </source>
</evidence>
<protein>
    <submittedName>
        <fullName evidence="2">Uncharacterized protein</fullName>
    </submittedName>
</protein>
<reference evidence="2 3" key="1">
    <citation type="journal article" date="2012" name="Eukaryot. Cell">
        <title>Draft genome sequence of Aspergillus oryzae strain 3.042.</title>
        <authorList>
            <person name="Zhao G."/>
            <person name="Yao Y."/>
            <person name="Qi W."/>
            <person name="Wang C."/>
            <person name="Hou L."/>
            <person name="Zeng B."/>
            <person name="Cao X."/>
        </authorList>
    </citation>
    <scope>NUCLEOTIDE SEQUENCE [LARGE SCALE GENOMIC DNA]</scope>
    <source>
        <strain evidence="2 3">3.042</strain>
    </source>
</reference>
<gene>
    <name evidence="2" type="ORF">Ao3042_02679</name>
</gene>
<proteinExistence type="predicted"/>
<accession>I8A6V5</accession>
<dbReference type="EMBL" id="AKHY01000112">
    <property type="protein sequence ID" value="EIT80827.1"/>
    <property type="molecule type" value="Genomic_DNA"/>
</dbReference>
<dbReference type="AlphaFoldDB" id="I8A6V5"/>
<dbReference type="HOGENOM" id="CLU_2037566_0_0_1"/>
<name>I8A6V5_ASPO3</name>